<dbReference type="Pfam" id="PF14052">
    <property type="entry name" value="Caps_assemb_Wzi"/>
    <property type="match status" value="1"/>
</dbReference>
<dbReference type="EMBL" id="QUNF01000004">
    <property type="protein sequence ID" value="REG91493.1"/>
    <property type="molecule type" value="Genomic_DNA"/>
</dbReference>
<dbReference type="Gene3D" id="2.40.160.130">
    <property type="entry name" value="Capsule assembly protein Wzi"/>
    <property type="match status" value="1"/>
</dbReference>
<evidence type="ECO:0000313" key="3">
    <source>
        <dbReference type="Proteomes" id="UP000256405"/>
    </source>
</evidence>
<keyword evidence="3" id="KW-1185">Reference proteome</keyword>
<dbReference type="OrthoDB" id="1293009at2"/>
<name>A0A3E0E180_9BACT</name>
<evidence type="ECO:0000313" key="2">
    <source>
        <dbReference type="EMBL" id="REG91493.1"/>
    </source>
</evidence>
<reference evidence="2 3" key="1">
    <citation type="submission" date="2018-08" db="EMBL/GenBank/DDBJ databases">
        <title>Genomic Encyclopedia of Archaeal and Bacterial Type Strains, Phase II (KMG-II): from individual species to whole genera.</title>
        <authorList>
            <person name="Goeker M."/>
        </authorList>
    </citation>
    <scope>NUCLEOTIDE SEQUENCE [LARGE SCALE GENOMIC DNA]</scope>
    <source>
        <strain evidence="2 3">DSM 15986</strain>
    </source>
</reference>
<feature type="chain" id="PRO_5017621536" evidence="1">
    <location>
        <begin position="23"/>
        <end position="559"/>
    </location>
</feature>
<proteinExistence type="predicted"/>
<protein>
    <submittedName>
        <fullName evidence="2">Capsule assembly protein Wzi</fullName>
    </submittedName>
</protein>
<evidence type="ECO:0000256" key="1">
    <source>
        <dbReference type="SAM" id="SignalP"/>
    </source>
</evidence>
<gene>
    <name evidence="2" type="ORF">C8N25_104107</name>
</gene>
<sequence>MTDYFFASSCALALLLSTAAFSQTVPAGFPVLEESLRRQQLLGVEELKDFSFGLRPIVKLKQNRFTSLDDTLPIKEKKVHLELLPVLSTTVYNSNRPYGWGNFSMMNSVGIQSLLSPGVYGNLLFLKFQFRPEYIASQNKRYQGFKDSFDDQIINNRFRLWNFGDSPERFSKDYNSFAWWGQSYISLNAGPIELGASTQNIWWGPGQFNALIFSNNARGMKHLYLRTSRPANIFIGKLESEIIVGRAEDSGILPSQNQFLNQAYARPFSGDWRYVSGINILFQPVFLPGFFLGFSRTFQQYNDMVEKSFRGRFPIFESFQKKKLFTNENSVEYDGNEQDQQAALSIRYFNSKANVELYAEYGRRDHSYDWREFILNPEHARAYLFGFSKFIKTSKENVFYQVRGEIVHQQESINRYIRYEFLNSFNASWHTHYQVRGFSNEGQSMGVGIGVGGNVQMLEFSRIYKLNKVGLLIQRLENQQDFYYGSLAGNADKKPWVDFSAGLLWDHQWDRFIVSSKAQVIQGNNYQWENSSGSTADFPQGKKLWTFSSTLSLIYQLHP</sequence>
<keyword evidence="1" id="KW-0732">Signal</keyword>
<accession>A0A3E0E180</accession>
<dbReference type="InterPro" id="IPR026950">
    <property type="entry name" value="Caps_assemb_Wzi"/>
</dbReference>
<comment type="caution">
    <text evidence="2">The sequence shown here is derived from an EMBL/GenBank/DDBJ whole genome shotgun (WGS) entry which is preliminary data.</text>
</comment>
<dbReference type="Proteomes" id="UP000256405">
    <property type="component" value="Unassembled WGS sequence"/>
</dbReference>
<organism evidence="2 3">
    <name type="scientific">Algoriphagus antarcticus</name>
    <dbReference type="NCBI Taxonomy" id="238540"/>
    <lineage>
        <taxon>Bacteria</taxon>
        <taxon>Pseudomonadati</taxon>
        <taxon>Bacteroidota</taxon>
        <taxon>Cytophagia</taxon>
        <taxon>Cytophagales</taxon>
        <taxon>Cyclobacteriaceae</taxon>
        <taxon>Algoriphagus</taxon>
    </lineage>
</organism>
<feature type="signal peptide" evidence="1">
    <location>
        <begin position="1"/>
        <end position="22"/>
    </location>
</feature>
<dbReference type="RefSeq" id="WP_086540667.1">
    <property type="nucleotide sequence ID" value="NZ_MSSW01000010.1"/>
</dbReference>
<dbReference type="InterPro" id="IPR038636">
    <property type="entry name" value="Wzi_sf"/>
</dbReference>
<dbReference type="AlphaFoldDB" id="A0A3E0E180"/>